<dbReference type="Pfam" id="PF00106">
    <property type="entry name" value="adh_short"/>
    <property type="match status" value="1"/>
</dbReference>
<protein>
    <submittedName>
        <fullName evidence="4">Oxidoreductase, short-chain dehydrogenase/reductase family</fullName>
        <ecNumber evidence="4">1.1.1.100</ecNumber>
    </submittedName>
</protein>
<sequence>MKVALITGASMGIGEAFARSLAEQGRTMVLVARSVDALHRLATELEQRYRVAVYVMPADLSQHESATAVYNYCRQQQLEVELLINCAGFSVAGAFADIPPERIAEMVQVNSTSLALLTRHFLPNMLQRKSGTIINVASLGGLQGVPGMGLYSATKSFVITFSEALAHEVRPYGIKVVALCPGFIATGLMESAGQNTKAIRLPISQTDVVVKAMQRAFVTRYVRLYPTWLDSLLAFSQRLVSRSLAVRLAAFFAGVLKKG</sequence>
<dbReference type="CDD" id="cd05233">
    <property type="entry name" value="SDR_c"/>
    <property type="match status" value="1"/>
</dbReference>
<dbReference type="GO" id="GO:0004316">
    <property type="term" value="F:3-oxoacyl-[acyl-carrier-protein] reductase (NADPH) activity"/>
    <property type="evidence" value="ECO:0007669"/>
    <property type="project" value="UniProtKB-EC"/>
</dbReference>
<gene>
    <name evidence="4" type="ordered locus">Cag_0350</name>
</gene>
<dbReference type="PANTHER" id="PTHR42901:SF1">
    <property type="entry name" value="ALCOHOL DEHYDROGENASE"/>
    <property type="match status" value="1"/>
</dbReference>
<name>Q3ATQ2_CHLCH</name>
<dbReference type="PROSITE" id="PS00061">
    <property type="entry name" value="ADH_SHORT"/>
    <property type="match status" value="1"/>
</dbReference>
<dbReference type="PRINTS" id="PR00080">
    <property type="entry name" value="SDRFAMILY"/>
</dbReference>
<proteinExistence type="inferred from homology"/>
<dbReference type="InterPro" id="IPR036291">
    <property type="entry name" value="NAD(P)-bd_dom_sf"/>
</dbReference>
<dbReference type="eggNOG" id="COG0300">
    <property type="taxonomic scope" value="Bacteria"/>
</dbReference>
<accession>Q3ATQ2</accession>
<dbReference type="HOGENOM" id="CLU_010194_2_1_10"/>
<dbReference type="PANTHER" id="PTHR42901">
    <property type="entry name" value="ALCOHOL DEHYDROGENASE"/>
    <property type="match status" value="1"/>
</dbReference>
<organism evidence="4">
    <name type="scientific">Chlorobium chlorochromatii (strain CaD3)</name>
    <dbReference type="NCBI Taxonomy" id="340177"/>
    <lineage>
        <taxon>Bacteria</taxon>
        <taxon>Pseudomonadati</taxon>
        <taxon>Chlorobiota</taxon>
        <taxon>Chlorobiia</taxon>
        <taxon>Chlorobiales</taxon>
        <taxon>Chlorobiaceae</taxon>
        <taxon>Chlorobium/Pelodictyon group</taxon>
        <taxon>Chlorobium</taxon>
    </lineage>
</organism>
<dbReference type="EMBL" id="CP000108">
    <property type="protein sequence ID" value="ABB27623.1"/>
    <property type="molecule type" value="Genomic_DNA"/>
</dbReference>
<evidence type="ECO:0000256" key="2">
    <source>
        <dbReference type="ARBA" id="ARBA00023002"/>
    </source>
</evidence>
<evidence type="ECO:0000256" key="1">
    <source>
        <dbReference type="ARBA" id="ARBA00006484"/>
    </source>
</evidence>
<evidence type="ECO:0000256" key="3">
    <source>
        <dbReference type="RuleBase" id="RU000363"/>
    </source>
</evidence>
<keyword evidence="2 4" id="KW-0560">Oxidoreductase</keyword>
<dbReference type="STRING" id="340177.Cag_0350"/>
<dbReference type="Gene3D" id="3.40.50.720">
    <property type="entry name" value="NAD(P)-binding Rossmann-like Domain"/>
    <property type="match status" value="1"/>
</dbReference>
<comment type="similarity">
    <text evidence="1 3">Belongs to the short-chain dehydrogenases/reductases (SDR) family.</text>
</comment>
<dbReference type="AlphaFoldDB" id="Q3ATQ2"/>
<dbReference type="PRINTS" id="PR00081">
    <property type="entry name" value="GDHRDH"/>
</dbReference>
<dbReference type="KEGG" id="cch:Cag_0350"/>
<reference evidence="4" key="1">
    <citation type="submission" date="2005-08" db="EMBL/GenBank/DDBJ databases">
        <title>Complete sequence of Chlorobium chlorochromatii CaD3.</title>
        <authorList>
            <person name="Copeland A."/>
            <person name="Lucas S."/>
            <person name="Lapidus A."/>
            <person name="Barry K."/>
            <person name="Detter J.C."/>
            <person name="Glavina T."/>
            <person name="Hammon N."/>
            <person name="Israni S."/>
            <person name="Pitluck S."/>
            <person name="Bryant D."/>
            <person name="Schmutz J."/>
            <person name="Larimer F."/>
            <person name="Land M."/>
            <person name="Kyrpides N."/>
            <person name="Ivanova N."/>
            <person name="Richardson P."/>
        </authorList>
    </citation>
    <scope>NUCLEOTIDE SEQUENCE [LARGE SCALE GENOMIC DNA]</scope>
    <source>
        <strain evidence="4">CaD3</strain>
    </source>
</reference>
<dbReference type="InterPro" id="IPR020904">
    <property type="entry name" value="Sc_DH/Rdtase_CS"/>
</dbReference>
<evidence type="ECO:0000313" key="4">
    <source>
        <dbReference type="EMBL" id="ABB27623.1"/>
    </source>
</evidence>
<dbReference type="InterPro" id="IPR002347">
    <property type="entry name" value="SDR_fam"/>
</dbReference>
<dbReference type="PIRSF" id="PIRSF000126">
    <property type="entry name" value="11-beta-HSD1"/>
    <property type="match status" value="1"/>
</dbReference>
<dbReference type="OrthoDB" id="9808814at2"/>
<dbReference type="SUPFAM" id="SSF51735">
    <property type="entry name" value="NAD(P)-binding Rossmann-fold domains"/>
    <property type="match status" value="1"/>
</dbReference>
<dbReference type="EC" id="1.1.1.100" evidence="4"/>